<evidence type="ECO:0000259" key="2">
    <source>
        <dbReference type="Pfam" id="PF00144"/>
    </source>
</evidence>
<proteinExistence type="predicted"/>
<dbReference type="Gene3D" id="3.40.710.10">
    <property type="entry name" value="DD-peptidase/beta-lactamase superfamily"/>
    <property type="match status" value="1"/>
</dbReference>
<dbReference type="RefSeq" id="WP_259661909.1">
    <property type="nucleotide sequence ID" value="NZ_JAHXRI010000010.1"/>
</dbReference>
<dbReference type="PANTHER" id="PTHR43283:SF11">
    <property type="entry name" value="BETA-LACTAMASE-RELATED DOMAIN-CONTAINING PROTEIN"/>
    <property type="match status" value="1"/>
</dbReference>
<feature type="domain" description="Beta-lactamase-related" evidence="2">
    <location>
        <begin position="76"/>
        <end position="336"/>
    </location>
</feature>
<accession>A0A953T2I5</accession>
<dbReference type="GO" id="GO:0016787">
    <property type="term" value="F:hydrolase activity"/>
    <property type="evidence" value="ECO:0007669"/>
    <property type="project" value="UniProtKB-KW"/>
</dbReference>
<dbReference type="InterPro" id="IPR001466">
    <property type="entry name" value="Beta-lactam-related"/>
</dbReference>
<sequence length="352" mass="38751">MQNPALNQAVQFAIDHESTWDRDCTSANWGVHHGDPAPYNKLYGPVHSRGPNSGTILLQGKTLTSWGEPKRADVTFSVAKTYLALLAGVAVDRGLITDVNEPIGKKLKGIGFDSGNNALVTWAQMLQQTSEWEGTLFGLPDQVDRYRAVTFAKAPDGVKGDARPLQKAGTYWEYNDVRINQLSLALLHLFQRPLPEVFREAIMRPVGASEDWKWVGYDNAWVEIAGKRVQSVPGGTHWGGGMSVSAEDQALVGQMMLDNGMAQGKRVLSEDWIKRMQVPCALAPFYGYLVWLNGEQKVFPSVPASSYFAVGAGSSFTWIEPELKMVVIIRWLNSAHADAVFGKIYQAVKALA</sequence>
<dbReference type="EMBL" id="JAHXRI010000010">
    <property type="protein sequence ID" value="MBZ1351513.1"/>
    <property type="molecule type" value="Genomic_DNA"/>
</dbReference>
<evidence type="ECO:0000313" key="3">
    <source>
        <dbReference type="EMBL" id="MBZ1351513.1"/>
    </source>
</evidence>
<dbReference type="AlphaFoldDB" id="A0A953T2I5"/>
<dbReference type="InterPro" id="IPR012338">
    <property type="entry name" value="Beta-lactam/transpept-like"/>
</dbReference>
<dbReference type="PANTHER" id="PTHR43283">
    <property type="entry name" value="BETA-LACTAMASE-RELATED"/>
    <property type="match status" value="1"/>
</dbReference>
<evidence type="ECO:0000313" key="4">
    <source>
        <dbReference type="Proteomes" id="UP000739565"/>
    </source>
</evidence>
<dbReference type="Proteomes" id="UP000739565">
    <property type="component" value="Unassembled WGS sequence"/>
</dbReference>
<gene>
    <name evidence="3" type="ORF">KZZ10_12735</name>
</gene>
<organism evidence="3 4">
    <name type="scientific">Zwartia hollandica</name>
    <dbReference type="NCBI Taxonomy" id="324606"/>
    <lineage>
        <taxon>Bacteria</taxon>
        <taxon>Pseudomonadati</taxon>
        <taxon>Pseudomonadota</taxon>
        <taxon>Betaproteobacteria</taxon>
        <taxon>Burkholderiales</taxon>
        <taxon>Alcaligenaceae</taxon>
        <taxon>Zwartia</taxon>
    </lineage>
</organism>
<name>A0A953T2I5_9BURK</name>
<protein>
    <submittedName>
        <fullName evidence="3">Beta-lactamase family protein</fullName>
    </submittedName>
</protein>
<dbReference type="SUPFAM" id="SSF56601">
    <property type="entry name" value="beta-lactamase/transpeptidase-like"/>
    <property type="match status" value="1"/>
</dbReference>
<comment type="caution">
    <text evidence="3">The sequence shown here is derived from an EMBL/GenBank/DDBJ whole genome shotgun (WGS) entry which is preliminary data.</text>
</comment>
<reference evidence="3" key="1">
    <citation type="submission" date="2021-07" db="EMBL/GenBank/DDBJ databases">
        <title>New genus and species of the family Alcaligenaceae.</title>
        <authorList>
            <person name="Hahn M.W."/>
        </authorList>
    </citation>
    <scope>NUCLEOTIDE SEQUENCE</scope>
    <source>
        <strain evidence="3">LF4-65</strain>
    </source>
</reference>
<dbReference type="Pfam" id="PF00144">
    <property type="entry name" value="Beta-lactamase"/>
    <property type="match status" value="1"/>
</dbReference>
<keyword evidence="1" id="KW-0378">Hydrolase</keyword>
<dbReference type="InterPro" id="IPR050789">
    <property type="entry name" value="Diverse_Enzym_Activities"/>
</dbReference>
<evidence type="ECO:0000256" key="1">
    <source>
        <dbReference type="ARBA" id="ARBA00022801"/>
    </source>
</evidence>
<keyword evidence="4" id="KW-1185">Reference proteome</keyword>